<reference evidence="1" key="1">
    <citation type="journal article" date="2015" name="Genome Biol. Evol.">
        <title>Organellar Genomes of White Spruce (Picea glauca): Assembly and Annotation.</title>
        <authorList>
            <person name="Jackman S.D."/>
            <person name="Warren R.L."/>
            <person name="Gibb E.A."/>
            <person name="Vandervalk B.P."/>
            <person name="Mohamadi H."/>
            <person name="Chu J."/>
            <person name="Raymond A."/>
            <person name="Pleasance S."/>
            <person name="Coope R."/>
            <person name="Wildung M.R."/>
            <person name="Ritland C.E."/>
            <person name="Bousquet J."/>
            <person name="Jones S.J."/>
            <person name="Bohlmann J."/>
            <person name="Birol I."/>
        </authorList>
    </citation>
    <scope>NUCLEOTIDE SEQUENCE [LARGE SCALE GENOMIC DNA]</scope>
    <source>
        <tissue evidence="1">Flushing bud</tissue>
    </source>
</reference>
<accession>A0A101M2J3</accession>
<protein>
    <submittedName>
        <fullName evidence="1">Uncharacterized protein</fullName>
    </submittedName>
</protein>
<gene>
    <name evidence="1" type="ORF">ABT39_MTgene3026</name>
</gene>
<dbReference type="AlphaFoldDB" id="A0A101M2J3"/>
<keyword evidence="1" id="KW-0496">Mitochondrion</keyword>
<comment type="caution">
    <text evidence="1">The sequence shown here is derived from an EMBL/GenBank/DDBJ whole genome shotgun (WGS) entry which is preliminary data.</text>
</comment>
<sequence length="77" mass="8979">MKVFPIVCVKKRDCSKCISKCSTSELALLGLLISFLHSLKSGNKLFIKKILWSTSRWPYNRCMSSMDWWFWTGKSLN</sequence>
<geneLocation type="mitochondrion" evidence="1"/>
<proteinExistence type="predicted"/>
<name>A0A101M2J3_PICGL</name>
<organism evidence="1">
    <name type="scientific">Picea glauca</name>
    <name type="common">White spruce</name>
    <name type="synonym">Pinus glauca</name>
    <dbReference type="NCBI Taxonomy" id="3330"/>
    <lineage>
        <taxon>Eukaryota</taxon>
        <taxon>Viridiplantae</taxon>
        <taxon>Streptophyta</taxon>
        <taxon>Embryophyta</taxon>
        <taxon>Tracheophyta</taxon>
        <taxon>Spermatophyta</taxon>
        <taxon>Pinopsida</taxon>
        <taxon>Pinidae</taxon>
        <taxon>Conifers I</taxon>
        <taxon>Pinales</taxon>
        <taxon>Pinaceae</taxon>
        <taxon>Picea</taxon>
    </lineage>
</organism>
<evidence type="ECO:0000313" key="1">
    <source>
        <dbReference type="EMBL" id="KUM49799.1"/>
    </source>
</evidence>
<dbReference type="EMBL" id="LKAM01000002">
    <property type="protein sequence ID" value="KUM49799.1"/>
    <property type="molecule type" value="Genomic_DNA"/>
</dbReference>